<evidence type="ECO:0000313" key="3">
    <source>
        <dbReference type="Proteomes" id="UP000638043"/>
    </source>
</evidence>
<evidence type="ECO:0008006" key="4">
    <source>
        <dbReference type="Google" id="ProtNLM"/>
    </source>
</evidence>
<dbReference type="EMBL" id="BMMQ01000003">
    <property type="protein sequence ID" value="GGO62451.1"/>
    <property type="molecule type" value="Genomic_DNA"/>
</dbReference>
<evidence type="ECO:0000256" key="1">
    <source>
        <dbReference type="SAM" id="Phobius"/>
    </source>
</evidence>
<keyword evidence="1" id="KW-0472">Membrane</keyword>
<feature type="transmembrane region" description="Helical" evidence="1">
    <location>
        <begin position="133"/>
        <end position="154"/>
    </location>
</feature>
<evidence type="ECO:0000313" key="2">
    <source>
        <dbReference type="EMBL" id="GGO62451.1"/>
    </source>
</evidence>
<accession>A0ABQ2N0J0</accession>
<sequence>MTASSGSTSIDSTIRAVRSSWTIWLKIVIAGSSHSYREVRAATRETEGSVNGDPGVQWMVRQVLLILRVLRDGLRALTHVLPPRRSNTCDERPVMFRLIWTLSVHTRDYLHRYMPSNRLLAAIRTRRGLKWGIPAMLVALPYILIGSICSGAAADGGPGWLHLIVLWACWNALKFIIMGPVSVALLIRARLREAAVRRHQRHDSRVEASLREPALRV</sequence>
<proteinExistence type="predicted"/>
<name>A0ABQ2N0J0_9MICO</name>
<reference evidence="3" key="1">
    <citation type="journal article" date="2019" name="Int. J. Syst. Evol. Microbiol.">
        <title>The Global Catalogue of Microorganisms (GCM) 10K type strain sequencing project: providing services to taxonomists for standard genome sequencing and annotation.</title>
        <authorList>
            <consortium name="The Broad Institute Genomics Platform"/>
            <consortium name="The Broad Institute Genome Sequencing Center for Infectious Disease"/>
            <person name="Wu L."/>
            <person name="Ma J."/>
        </authorList>
    </citation>
    <scope>NUCLEOTIDE SEQUENCE [LARGE SCALE GENOMIC DNA]</scope>
    <source>
        <strain evidence="3">CGMCC 4.7181</strain>
    </source>
</reference>
<comment type="caution">
    <text evidence="2">The sequence shown here is derived from an EMBL/GenBank/DDBJ whole genome shotgun (WGS) entry which is preliminary data.</text>
</comment>
<keyword evidence="1" id="KW-0812">Transmembrane</keyword>
<protein>
    <recommendedName>
        <fullName evidence="4">Sulfate permease</fullName>
    </recommendedName>
</protein>
<keyword evidence="3" id="KW-1185">Reference proteome</keyword>
<organism evidence="2 3">
    <name type="scientific">Microbacterium nanhaiense</name>
    <dbReference type="NCBI Taxonomy" id="1301026"/>
    <lineage>
        <taxon>Bacteria</taxon>
        <taxon>Bacillati</taxon>
        <taxon>Actinomycetota</taxon>
        <taxon>Actinomycetes</taxon>
        <taxon>Micrococcales</taxon>
        <taxon>Microbacteriaceae</taxon>
        <taxon>Microbacterium</taxon>
    </lineage>
</organism>
<dbReference type="Proteomes" id="UP000638043">
    <property type="component" value="Unassembled WGS sequence"/>
</dbReference>
<gene>
    <name evidence="2" type="ORF">GCM10010910_12580</name>
</gene>
<feature type="transmembrane region" description="Helical" evidence="1">
    <location>
        <begin position="160"/>
        <end position="187"/>
    </location>
</feature>
<keyword evidence="1" id="KW-1133">Transmembrane helix</keyword>